<evidence type="ECO:0000313" key="2">
    <source>
        <dbReference type="EMBL" id="GAN10428.1"/>
    </source>
</evidence>
<dbReference type="OrthoDB" id="2209160at2759"/>
<dbReference type="AlphaFoldDB" id="A0A0C9N726"/>
<gene>
    <name evidence="2" type="ORF">MAM1_0354d09969</name>
</gene>
<feature type="domain" description="Tc1-like transposase DDE" evidence="1">
    <location>
        <begin position="87"/>
        <end position="158"/>
    </location>
</feature>
<dbReference type="STRING" id="91626.A0A0C9N726"/>
<dbReference type="PANTHER" id="PTHR46564">
    <property type="entry name" value="TRANSPOSASE"/>
    <property type="match status" value="1"/>
</dbReference>
<keyword evidence="3" id="KW-1185">Reference proteome</keyword>
<protein>
    <recommendedName>
        <fullName evidence="1">Tc1-like transposase DDE domain-containing protein</fullName>
    </recommendedName>
</protein>
<dbReference type="PANTHER" id="PTHR46564:SF1">
    <property type="entry name" value="TRANSPOSASE"/>
    <property type="match status" value="1"/>
</dbReference>
<accession>A0A0C9N726</accession>
<dbReference type="GO" id="GO:0003676">
    <property type="term" value="F:nucleic acid binding"/>
    <property type="evidence" value="ECO:0007669"/>
    <property type="project" value="InterPro"/>
</dbReference>
<dbReference type="Gene3D" id="3.30.420.10">
    <property type="entry name" value="Ribonuclease H-like superfamily/Ribonuclease H"/>
    <property type="match status" value="1"/>
</dbReference>
<sequence>METAKAEWLMNKEMMLWIAKWSLKGMPAASDTITGRAISHTVSSAITAKFFCFYGTLKSPKRNFSNGKRKAPTQKKKSNSQGTIADHYLKSLEAPMDEMDCFLELKGYYIVMDNAPIHTAGQIDVMIVARGYRNIYLPPYSPELNSTEQFWSIVKNKSPNFAVFCSWSFNCISSTIVIGFTVNDTSHLMGNSCWIVAHFVNKNFESCRPLDLRSVPGPDGYC</sequence>
<dbReference type="EMBL" id="DF836643">
    <property type="protein sequence ID" value="GAN10428.1"/>
    <property type="molecule type" value="Genomic_DNA"/>
</dbReference>
<evidence type="ECO:0000313" key="3">
    <source>
        <dbReference type="Proteomes" id="UP000053815"/>
    </source>
</evidence>
<reference evidence="2" key="1">
    <citation type="submission" date="2014-09" db="EMBL/GenBank/DDBJ databases">
        <title>Draft genome sequence of an oleaginous Mucoromycotina fungus Mucor ambiguus NBRC6742.</title>
        <authorList>
            <person name="Takeda I."/>
            <person name="Yamane N."/>
            <person name="Morita T."/>
            <person name="Tamano K."/>
            <person name="Machida M."/>
            <person name="Baker S."/>
            <person name="Koike H."/>
        </authorList>
    </citation>
    <scope>NUCLEOTIDE SEQUENCE</scope>
    <source>
        <strain evidence="2">NBRC 6742</strain>
    </source>
</reference>
<dbReference type="Proteomes" id="UP000053815">
    <property type="component" value="Unassembled WGS sequence"/>
</dbReference>
<dbReference type="InterPro" id="IPR038717">
    <property type="entry name" value="Tc1-like_DDE_dom"/>
</dbReference>
<dbReference type="Pfam" id="PF13358">
    <property type="entry name" value="DDE_3"/>
    <property type="match status" value="1"/>
</dbReference>
<name>A0A0C9N726_9FUNG</name>
<dbReference type="InterPro" id="IPR036397">
    <property type="entry name" value="RNaseH_sf"/>
</dbReference>
<proteinExistence type="predicted"/>
<organism evidence="2">
    <name type="scientific">Mucor ambiguus</name>
    <dbReference type="NCBI Taxonomy" id="91626"/>
    <lineage>
        <taxon>Eukaryota</taxon>
        <taxon>Fungi</taxon>
        <taxon>Fungi incertae sedis</taxon>
        <taxon>Mucoromycota</taxon>
        <taxon>Mucoromycotina</taxon>
        <taxon>Mucoromycetes</taxon>
        <taxon>Mucorales</taxon>
        <taxon>Mucorineae</taxon>
        <taxon>Mucoraceae</taxon>
        <taxon>Mucor</taxon>
    </lineage>
</organism>
<evidence type="ECO:0000259" key="1">
    <source>
        <dbReference type="Pfam" id="PF13358"/>
    </source>
</evidence>